<accession>K0T8H7</accession>
<name>K0T8H7_THAOC</name>
<keyword evidence="3" id="KW-1185">Reference proteome</keyword>
<comment type="caution">
    <text evidence="2">The sequence shown here is derived from an EMBL/GenBank/DDBJ whole genome shotgun (WGS) entry which is preliminary data.</text>
</comment>
<organism evidence="2 3">
    <name type="scientific">Thalassiosira oceanica</name>
    <name type="common">Marine diatom</name>
    <dbReference type="NCBI Taxonomy" id="159749"/>
    <lineage>
        <taxon>Eukaryota</taxon>
        <taxon>Sar</taxon>
        <taxon>Stramenopiles</taxon>
        <taxon>Ochrophyta</taxon>
        <taxon>Bacillariophyta</taxon>
        <taxon>Coscinodiscophyceae</taxon>
        <taxon>Thalassiosirophycidae</taxon>
        <taxon>Thalassiosirales</taxon>
        <taxon>Thalassiosiraceae</taxon>
        <taxon>Thalassiosira</taxon>
    </lineage>
</organism>
<proteinExistence type="predicted"/>
<sequence length="153" mass="16870">GKSKGPCPHRISDWGLVRSSAYLHWDIGDVRAARQRDASDNEGSSGRRENAMPTVPMEANASEDHCLYSPRVRHRRQMKRDDSFLDHGLCHLYSFRHHKSDSENMARRESRYEAPSAGIAAAAPSPTELMSADGANACTASTTFDGLDQATIP</sequence>
<evidence type="ECO:0000313" key="3">
    <source>
        <dbReference type="Proteomes" id="UP000266841"/>
    </source>
</evidence>
<evidence type="ECO:0000313" key="2">
    <source>
        <dbReference type="EMBL" id="EJK66762.1"/>
    </source>
</evidence>
<dbReference type="AlphaFoldDB" id="K0T8H7"/>
<evidence type="ECO:0000256" key="1">
    <source>
        <dbReference type="SAM" id="MobiDB-lite"/>
    </source>
</evidence>
<feature type="region of interest" description="Disordered" evidence="1">
    <location>
        <begin position="32"/>
        <end position="65"/>
    </location>
</feature>
<protein>
    <submittedName>
        <fullName evidence="2">Uncharacterized protein</fullName>
    </submittedName>
</protein>
<reference evidence="2 3" key="1">
    <citation type="journal article" date="2012" name="Genome Biol.">
        <title>Genome and low-iron response of an oceanic diatom adapted to chronic iron limitation.</title>
        <authorList>
            <person name="Lommer M."/>
            <person name="Specht M."/>
            <person name="Roy A.S."/>
            <person name="Kraemer L."/>
            <person name="Andreson R."/>
            <person name="Gutowska M.A."/>
            <person name="Wolf J."/>
            <person name="Bergner S.V."/>
            <person name="Schilhabel M.B."/>
            <person name="Klostermeier U.C."/>
            <person name="Beiko R.G."/>
            <person name="Rosenstiel P."/>
            <person name="Hippler M."/>
            <person name="Laroche J."/>
        </authorList>
    </citation>
    <scope>NUCLEOTIDE SEQUENCE [LARGE SCALE GENOMIC DNA]</scope>
    <source>
        <strain evidence="2 3">CCMP1005</strain>
    </source>
</reference>
<gene>
    <name evidence="2" type="ORF">THAOC_12285</name>
</gene>
<dbReference type="EMBL" id="AGNL01014316">
    <property type="protein sequence ID" value="EJK66762.1"/>
    <property type="molecule type" value="Genomic_DNA"/>
</dbReference>
<feature type="compositionally biased region" description="Basic and acidic residues" evidence="1">
    <location>
        <begin position="32"/>
        <end position="50"/>
    </location>
</feature>
<feature type="non-terminal residue" evidence="2">
    <location>
        <position position="1"/>
    </location>
</feature>
<dbReference type="Proteomes" id="UP000266841">
    <property type="component" value="Unassembled WGS sequence"/>
</dbReference>